<dbReference type="EMBL" id="SOKJ01000166">
    <property type="protein sequence ID" value="TET11265.1"/>
    <property type="molecule type" value="Genomic_DNA"/>
</dbReference>
<dbReference type="Pfam" id="PF13598">
    <property type="entry name" value="DUF4139"/>
    <property type="match status" value="1"/>
</dbReference>
<dbReference type="Proteomes" id="UP000316360">
    <property type="component" value="Unassembled WGS sequence"/>
</dbReference>
<comment type="caution">
    <text evidence="3">The sequence shown here is derived from an EMBL/GenBank/DDBJ whole genome shotgun (WGS) entry which is preliminary data.</text>
</comment>
<evidence type="ECO:0000313" key="3">
    <source>
        <dbReference type="EMBL" id="TET11265.1"/>
    </source>
</evidence>
<keyword evidence="1" id="KW-0472">Membrane</keyword>
<protein>
    <submittedName>
        <fullName evidence="3">DUF4139 domain-containing protein</fullName>
    </submittedName>
</protein>
<evidence type="ECO:0000259" key="2">
    <source>
        <dbReference type="Pfam" id="PF13598"/>
    </source>
</evidence>
<organism evidence="3 4">
    <name type="scientific">Aerophobetes bacterium</name>
    <dbReference type="NCBI Taxonomy" id="2030807"/>
    <lineage>
        <taxon>Bacteria</taxon>
        <taxon>Candidatus Aerophobota</taxon>
    </lineage>
</organism>
<proteinExistence type="predicted"/>
<feature type="transmembrane region" description="Helical" evidence="1">
    <location>
        <begin position="12"/>
        <end position="35"/>
    </location>
</feature>
<evidence type="ECO:0000313" key="4">
    <source>
        <dbReference type="Proteomes" id="UP000316360"/>
    </source>
</evidence>
<dbReference type="PANTHER" id="PTHR38075:SF1">
    <property type="entry name" value="DUF4139 DOMAIN-CONTAINING PROTEIN"/>
    <property type="match status" value="1"/>
</dbReference>
<feature type="domain" description="DUF4139" evidence="2">
    <location>
        <begin position="115"/>
        <end position="389"/>
    </location>
</feature>
<dbReference type="InterPro" id="IPR037291">
    <property type="entry name" value="DUF4139"/>
</dbReference>
<gene>
    <name evidence="3" type="ORF">E3J84_03085</name>
</gene>
<evidence type="ECO:0000256" key="1">
    <source>
        <dbReference type="SAM" id="Phobius"/>
    </source>
</evidence>
<keyword evidence="1" id="KW-0812">Transmembrane</keyword>
<reference evidence="3 4" key="1">
    <citation type="submission" date="2019-03" db="EMBL/GenBank/DDBJ databases">
        <title>Metabolic potential of uncultured bacteria and archaea associated with petroleum seepage in deep-sea sediments.</title>
        <authorList>
            <person name="Dong X."/>
            <person name="Hubert C."/>
        </authorList>
    </citation>
    <scope>NUCLEOTIDE SEQUENCE [LARGE SCALE GENOMIC DNA]</scope>
    <source>
        <strain evidence="3">E44_bin7</strain>
    </source>
</reference>
<accession>A0A523RZR8</accession>
<name>A0A523RZR8_UNCAE</name>
<sequence>MGFLGYRMVKSYLVYRISYIVIGLLILYGSSFAFAQGQITRLTIFSNNLGLVEGVKMITLKKGINEVTFGPVSKEIILNSIYAKAEKCEFLEQEYSSDSFLSWKVNSEEEEEALLRVVYLTSGLSWELNYLLEINKENTFMKIEIWATVENKTGMDFFQTPLVLTRQLPLSVEESISPEHFSDLSSPASSSLLPNISYPIPHFTFKDKEKKRILLFSKENVPIAKVYLFDGEKYGEEVREELWFTNEEEKGLGISLPEGRAYIYQTGSEERMIFLGGVHLPEISPQEVGKIYLGSAKNMEGERIQISMSSSESYEDEDGHKIILNEYSYRIILYNKRQVPTAVKVVEHFYEELVSLESEPSPYVQGKDFIIYQVEIPPQEKKKIEYTARTKTSR</sequence>
<dbReference type="PANTHER" id="PTHR38075">
    <property type="entry name" value="DUF4139 DOMAIN-CONTAINING PROTEIN"/>
    <property type="match status" value="1"/>
</dbReference>
<keyword evidence="1" id="KW-1133">Transmembrane helix</keyword>
<dbReference type="AlphaFoldDB" id="A0A523RZR8"/>